<name>A0ABM8ZTY2_9VIBR</name>
<keyword evidence="3" id="KW-1185">Reference proteome</keyword>
<comment type="caution">
    <text evidence="2">The sequence shown here is derived from an EMBL/GenBank/DDBJ whole genome shotgun (WGS) entry which is preliminary data.</text>
</comment>
<dbReference type="PROSITE" id="PS51257">
    <property type="entry name" value="PROKAR_LIPOPROTEIN"/>
    <property type="match status" value="1"/>
</dbReference>
<dbReference type="EMBL" id="CAKLDI010000001">
    <property type="protein sequence ID" value="CAH0533783.1"/>
    <property type="molecule type" value="Genomic_DNA"/>
</dbReference>
<reference evidence="2" key="1">
    <citation type="submission" date="2021-11" db="EMBL/GenBank/DDBJ databases">
        <authorList>
            <person name="Rodrigo-Torres L."/>
            <person name="Arahal R. D."/>
            <person name="Lucena T."/>
        </authorList>
    </citation>
    <scope>NUCLEOTIDE SEQUENCE</scope>
    <source>
        <strain evidence="2">CECT 7929</strain>
    </source>
</reference>
<accession>A0ABM8ZTY2</accession>
<evidence type="ECO:0000256" key="1">
    <source>
        <dbReference type="SAM" id="SignalP"/>
    </source>
</evidence>
<protein>
    <recommendedName>
        <fullName evidence="4">Lipoprotein</fullName>
    </recommendedName>
</protein>
<evidence type="ECO:0008006" key="4">
    <source>
        <dbReference type="Google" id="ProtNLM"/>
    </source>
</evidence>
<feature type="chain" id="PRO_5047238357" description="Lipoprotein" evidence="1">
    <location>
        <begin position="22"/>
        <end position="129"/>
    </location>
</feature>
<evidence type="ECO:0000313" key="3">
    <source>
        <dbReference type="Proteomes" id="UP000838672"/>
    </source>
</evidence>
<keyword evidence="1" id="KW-0732">Signal</keyword>
<gene>
    <name evidence="2" type="ORF">VST7929_01658</name>
</gene>
<proteinExistence type="predicted"/>
<evidence type="ECO:0000313" key="2">
    <source>
        <dbReference type="EMBL" id="CAH0533783.1"/>
    </source>
</evidence>
<dbReference type="RefSeq" id="WP_237466202.1">
    <property type="nucleotide sequence ID" value="NZ_CAKLDI010000001.1"/>
</dbReference>
<organism evidence="2 3">
    <name type="scientific">Vibrio stylophorae</name>
    <dbReference type="NCBI Taxonomy" id="659351"/>
    <lineage>
        <taxon>Bacteria</taxon>
        <taxon>Pseudomonadati</taxon>
        <taxon>Pseudomonadota</taxon>
        <taxon>Gammaproteobacteria</taxon>
        <taxon>Vibrionales</taxon>
        <taxon>Vibrionaceae</taxon>
        <taxon>Vibrio</taxon>
    </lineage>
</organism>
<sequence length="129" mass="14712">MKFFARIAVVLGLAWALTGCGADTFAGKWTSDKLGEDFAHVVIQLNIEPKGDSYTIDFKFIDGDPRFMKQFAKENFEVKEIKVNEQNIQFNVYRKDIRHGLSFNLNAEGDTLNGRMSEKRDGVAIQFNR</sequence>
<dbReference type="Proteomes" id="UP000838672">
    <property type="component" value="Unassembled WGS sequence"/>
</dbReference>
<feature type="signal peptide" evidence="1">
    <location>
        <begin position="1"/>
        <end position="21"/>
    </location>
</feature>